<name>A0A8J3KVJ6_9ACTN</name>
<evidence type="ECO:0000313" key="4">
    <source>
        <dbReference type="Proteomes" id="UP000630887"/>
    </source>
</evidence>
<evidence type="ECO:0000313" key="3">
    <source>
        <dbReference type="EMBL" id="GIG09792.1"/>
    </source>
</evidence>
<organism evidence="3 4">
    <name type="scientific">Catellatospora coxensis</name>
    <dbReference type="NCBI Taxonomy" id="310354"/>
    <lineage>
        <taxon>Bacteria</taxon>
        <taxon>Bacillati</taxon>
        <taxon>Actinomycetota</taxon>
        <taxon>Actinomycetes</taxon>
        <taxon>Micromonosporales</taxon>
        <taxon>Micromonosporaceae</taxon>
        <taxon>Catellatospora</taxon>
    </lineage>
</organism>
<keyword evidence="2" id="KW-0812">Transmembrane</keyword>
<feature type="transmembrane region" description="Helical" evidence="2">
    <location>
        <begin position="74"/>
        <end position="97"/>
    </location>
</feature>
<feature type="compositionally biased region" description="Basic residues" evidence="1">
    <location>
        <begin position="165"/>
        <end position="179"/>
    </location>
</feature>
<keyword evidence="2" id="KW-1133">Transmembrane helix</keyword>
<reference evidence="3 4" key="1">
    <citation type="submission" date="2021-01" db="EMBL/GenBank/DDBJ databases">
        <title>Whole genome shotgun sequence of Catellatospora coxensis NBRC 107359.</title>
        <authorList>
            <person name="Komaki H."/>
            <person name="Tamura T."/>
        </authorList>
    </citation>
    <scope>NUCLEOTIDE SEQUENCE [LARGE SCALE GENOMIC DNA]</scope>
    <source>
        <strain evidence="3 4">NBRC 107359</strain>
    </source>
</reference>
<feature type="transmembrane region" description="Helical" evidence="2">
    <location>
        <begin position="20"/>
        <end position="41"/>
    </location>
</feature>
<dbReference type="Proteomes" id="UP000630887">
    <property type="component" value="Unassembled WGS sequence"/>
</dbReference>
<proteinExistence type="predicted"/>
<feature type="transmembrane region" description="Helical" evidence="2">
    <location>
        <begin position="109"/>
        <end position="129"/>
    </location>
</feature>
<dbReference type="AlphaFoldDB" id="A0A8J3KVJ6"/>
<keyword evidence="2" id="KW-0472">Membrane</keyword>
<dbReference type="EMBL" id="BONI01000072">
    <property type="protein sequence ID" value="GIG09792.1"/>
    <property type="molecule type" value="Genomic_DNA"/>
</dbReference>
<evidence type="ECO:0000256" key="1">
    <source>
        <dbReference type="SAM" id="MobiDB-lite"/>
    </source>
</evidence>
<evidence type="ECO:0000256" key="2">
    <source>
        <dbReference type="SAM" id="Phobius"/>
    </source>
</evidence>
<keyword evidence="4" id="KW-1185">Reference proteome</keyword>
<protein>
    <submittedName>
        <fullName evidence="3">Uncharacterized protein</fullName>
    </submittedName>
</protein>
<gene>
    <name evidence="3" type="ORF">Cco03nite_64920</name>
</gene>
<feature type="region of interest" description="Disordered" evidence="1">
    <location>
        <begin position="165"/>
        <end position="201"/>
    </location>
</feature>
<sequence length="201" mass="22762">MLVRALRRAAARLRWRVLFVKDLLIGLALIIGAAWGIRALWRPVPPIWSGTRRHVPFRGGRVYLIHPRSYLTGILPLTALLASLIALGLQFLVHGCARLDPALYSLGPARAFVLLGALAVPLTVLQWVVNAVNRPARLVPPGLRDEPGWVARRWRPAEVTRIRNMRHKADRRARRRRRQNRNEPGAVVRRQAGQARTPNVR</sequence>
<accession>A0A8J3KVJ6</accession>
<comment type="caution">
    <text evidence="3">The sequence shown here is derived from an EMBL/GenBank/DDBJ whole genome shotgun (WGS) entry which is preliminary data.</text>
</comment>